<feature type="transmembrane region" description="Helical" evidence="14">
    <location>
        <begin position="764"/>
        <end position="785"/>
    </location>
</feature>
<feature type="signal peptide" evidence="15">
    <location>
        <begin position="1"/>
        <end position="21"/>
    </location>
</feature>
<feature type="chain" id="PRO_5004373135" description="ABC transporter domain-containing protein" evidence="15">
    <location>
        <begin position="22"/>
        <end position="1011"/>
    </location>
</feature>
<dbReference type="PROSITE" id="PS00211">
    <property type="entry name" value="ABC_TRANSPORTER_1"/>
    <property type="match status" value="1"/>
</dbReference>
<evidence type="ECO:0000313" key="19">
    <source>
        <dbReference type="Proteomes" id="UP000013776"/>
    </source>
</evidence>
<dbReference type="PROSITE" id="PS50893">
    <property type="entry name" value="ABC_TRANSPORTER_2"/>
    <property type="match status" value="1"/>
</dbReference>
<feature type="disulfide bond" evidence="12">
    <location>
        <begin position="94"/>
        <end position="111"/>
    </location>
</feature>
<evidence type="ECO:0000256" key="13">
    <source>
        <dbReference type="SAM" id="MobiDB-lite"/>
    </source>
</evidence>
<dbReference type="InterPro" id="IPR003439">
    <property type="entry name" value="ABC_transporter-like_ATP-bd"/>
</dbReference>
<dbReference type="PROSITE" id="PS00022">
    <property type="entry name" value="EGF_1"/>
    <property type="match status" value="1"/>
</dbReference>
<dbReference type="CDD" id="cd03213">
    <property type="entry name" value="ABCG_EPDR"/>
    <property type="match status" value="1"/>
</dbReference>
<dbReference type="SMART" id="SM00382">
    <property type="entry name" value="AAA"/>
    <property type="match status" value="1"/>
</dbReference>
<dbReference type="Gene3D" id="3.40.50.300">
    <property type="entry name" value="P-loop containing nucleotide triphosphate hydrolases"/>
    <property type="match status" value="1"/>
</dbReference>
<reference evidence="18 19" key="1">
    <citation type="journal article" date="2013" name="MBio">
        <title>Genome sequencing of the plant pathogen Taphrina deformans, the causal agent of peach leaf curl.</title>
        <authorList>
            <person name="Cisse O.H."/>
            <person name="Almeida J.M.G.C.F."/>
            <person name="Fonseca A."/>
            <person name="Kumar A.A."/>
            <person name="Salojaervi J."/>
            <person name="Overmyer K."/>
            <person name="Hauser P.M."/>
            <person name="Pagni M."/>
        </authorList>
    </citation>
    <scope>NUCLEOTIDE SEQUENCE [LARGE SCALE GENOMIC DNA]</scope>
    <source>
        <strain evidence="19">PYCC 5710 / ATCC 11124 / CBS 356.35 / IMI 108563 / JCM 9778 / NBRC 8474</strain>
    </source>
</reference>
<gene>
    <name evidence="18" type="ORF">TAPDE_001761</name>
</gene>
<keyword evidence="19" id="KW-1185">Reference proteome</keyword>
<sequence>MILRNLGVLVTLLSCSAITAARLGSPDLFDVTSSSHFNTLYQAFDDRQPDQCPPCFNCLLPAFKCKQYAQCNEYNGACDCPPGFGGDDCSSPTCGSLADGKHRPVRTSEDCACSEGWSGLNCNVCETDFACNPLMPEGINGTCYKGGLVVHENFQMCDVTNRKIVDQLKEKTPQVTFSCREEDKTCNFQFWVGKVESFYCGLDSCEFSQTLGYEQNTTTYNCKNIRCECIPDRMLCGESGSIDISDFLTEEIKGPGSFTCSSKEKTCRFEEPAMNELISDVFGDKSITLDCNSSECLHYSEVPGYTKPKRPSNTGLVAGSIAGGAVLLLGLVLALWFALRRSGTATSVGPIHLPDDEASKLMTNHTPATLQFRDVTYSINGKLVLNKVQGSVRPGEILAIMGASGAGKTSLMDVLARKKQTGTRSGEFLINGQIVDDEVYRAVVSFVDQEDALMPTLTVYETILYSALLRLPREMSYGSKEMRVMETMAELGILSIKDSLIGQEGQRGISGGEKRRVSIACELVTSPSILFLDEPTSGLDSFNAFNVVECLTNLAREYNRTIVMTIHQPRSNIVALFDQWLLLAKGQVVYSGPLASCHGYFEGIGYGCPPGYNIADYLIDLTMAKPGRSSSAVSDSGHGSISPLGHTSSRGANDHLPHTLQHCDSIRDEAAAVWGNGREAQKTSRRDPVDDLPSTSVEELSQHYIVSDVARQITDAIDNSRSDVSDNSQQLSDPLGSGFKRIGWISQFILLAGRTFKNLYRNPMLLLTHYAIAIMLALLCGYLFYNISNDLPGFQGRLGLFFFILSLFGFSTLTSLNVFATERTIFMRERANGYYATSTYFLAKVIFDIVPLRVLPPIFMGLIIYPMVGLLPEVGIFAKFLLILVLFNLAAASVCLFIGISIRDTGIANLVGSLFMLFSLLFAGLLLNHDKIPSGLQWVQTFSIFHYAYEALLVNEVTYLTLTEKKFGLSIDVPGATILSTFGFNAQALWKDVIGLAVYFCRNVRFLSFYH</sequence>
<dbReference type="FunFam" id="3.40.50.300:FF:000702">
    <property type="entry name" value="ABC transporter (Adp1)"/>
    <property type="match status" value="1"/>
</dbReference>
<evidence type="ECO:0000256" key="4">
    <source>
        <dbReference type="ARBA" id="ARBA00022692"/>
    </source>
</evidence>
<dbReference type="OrthoDB" id="66620at2759"/>
<dbReference type="InterPro" id="IPR000742">
    <property type="entry name" value="EGF"/>
</dbReference>
<dbReference type="SUPFAM" id="SSF52540">
    <property type="entry name" value="P-loop containing nucleoside triphosphate hydrolases"/>
    <property type="match status" value="1"/>
</dbReference>
<dbReference type="Pfam" id="PF00005">
    <property type="entry name" value="ABC_tran"/>
    <property type="match status" value="1"/>
</dbReference>
<evidence type="ECO:0000259" key="16">
    <source>
        <dbReference type="PROSITE" id="PS50026"/>
    </source>
</evidence>
<comment type="subcellular location">
    <subcellularLocation>
        <location evidence="1">Endoplasmic reticulum membrane</location>
        <topology evidence="1">Multi-pass membrane protein</topology>
    </subcellularLocation>
</comment>
<dbReference type="InterPro" id="IPR050352">
    <property type="entry name" value="ABCG_transporters"/>
</dbReference>
<evidence type="ECO:0000256" key="10">
    <source>
        <dbReference type="ARBA" id="ARBA00023136"/>
    </source>
</evidence>
<dbReference type="InterPro" id="IPR017871">
    <property type="entry name" value="ABC_transporter-like_CS"/>
</dbReference>
<keyword evidence="7" id="KW-0256">Endoplasmic reticulum</keyword>
<dbReference type="PROSITE" id="PS51257">
    <property type="entry name" value="PROKAR_LIPOPROTEIN"/>
    <property type="match status" value="1"/>
</dbReference>
<dbReference type="VEuPathDB" id="FungiDB:TAPDE_001761"/>
<feature type="domain" description="ABC transporter" evidence="17">
    <location>
        <begin position="370"/>
        <end position="610"/>
    </location>
</feature>
<evidence type="ECO:0000256" key="7">
    <source>
        <dbReference type="ARBA" id="ARBA00022824"/>
    </source>
</evidence>
<evidence type="ECO:0000256" key="15">
    <source>
        <dbReference type="SAM" id="SignalP"/>
    </source>
</evidence>
<dbReference type="GO" id="GO:0016887">
    <property type="term" value="F:ATP hydrolysis activity"/>
    <property type="evidence" value="ECO:0007669"/>
    <property type="project" value="InterPro"/>
</dbReference>
<feature type="transmembrane region" description="Helical" evidence="14">
    <location>
        <begin position="907"/>
        <end position="927"/>
    </location>
</feature>
<evidence type="ECO:0000256" key="14">
    <source>
        <dbReference type="SAM" id="Phobius"/>
    </source>
</evidence>
<dbReference type="InterPro" id="IPR003593">
    <property type="entry name" value="AAA+_ATPase"/>
</dbReference>
<proteinExistence type="inferred from homology"/>
<keyword evidence="5 15" id="KW-0732">Signal</keyword>
<keyword evidence="9 14" id="KW-1133">Transmembrane helix</keyword>
<dbReference type="InterPro" id="IPR027417">
    <property type="entry name" value="P-loop_NTPase"/>
</dbReference>
<feature type="disulfide bond" evidence="12">
    <location>
        <begin position="113"/>
        <end position="122"/>
    </location>
</feature>
<dbReference type="InterPro" id="IPR002049">
    <property type="entry name" value="LE_dom"/>
</dbReference>
<feature type="transmembrane region" description="Helical" evidence="14">
    <location>
        <begin position="797"/>
        <end position="820"/>
    </location>
</feature>
<name>R4X8G1_TAPDE</name>
<dbReference type="InterPro" id="IPR013525">
    <property type="entry name" value="ABC2_TM"/>
</dbReference>
<evidence type="ECO:0008006" key="20">
    <source>
        <dbReference type="Google" id="ProtNLM"/>
    </source>
</evidence>
<evidence type="ECO:0000256" key="11">
    <source>
        <dbReference type="ARBA" id="ARBA00023180"/>
    </source>
</evidence>
<evidence type="ECO:0000313" key="18">
    <source>
        <dbReference type="EMBL" id="CCG81883.1"/>
    </source>
</evidence>
<dbReference type="GO" id="GO:0005524">
    <property type="term" value="F:ATP binding"/>
    <property type="evidence" value="ECO:0007669"/>
    <property type="project" value="UniProtKB-KW"/>
</dbReference>
<dbReference type="GO" id="GO:0005789">
    <property type="term" value="C:endoplasmic reticulum membrane"/>
    <property type="evidence" value="ECO:0007669"/>
    <property type="project" value="UniProtKB-SubCell"/>
</dbReference>
<dbReference type="eggNOG" id="KOG0061">
    <property type="taxonomic scope" value="Eukaryota"/>
</dbReference>
<organism evidence="18 19">
    <name type="scientific">Taphrina deformans (strain PYCC 5710 / ATCC 11124 / CBS 356.35 / IMI 108563 / JCM 9778 / NBRC 8474)</name>
    <name type="common">Peach leaf curl fungus</name>
    <name type="synonym">Lalaria deformans</name>
    <dbReference type="NCBI Taxonomy" id="1097556"/>
    <lineage>
        <taxon>Eukaryota</taxon>
        <taxon>Fungi</taxon>
        <taxon>Dikarya</taxon>
        <taxon>Ascomycota</taxon>
        <taxon>Taphrinomycotina</taxon>
        <taxon>Taphrinomycetes</taxon>
        <taxon>Taphrinales</taxon>
        <taxon>Taphrinaceae</taxon>
        <taxon>Taphrina</taxon>
    </lineage>
</organism>
<keyword evidence="6" id="KW-0547">Nucleotide-binding</keyword>
<comment type="caution">
    <text evidence="18">The sequence shown here is derived from an EMBL/GenBank/DDBJ whole genome shotgun (WGS) entry which is preliminary data.</text>
</comment>
<evidence type="ECO:0000259" key="17">
    <source>
        <dbReference type="PROSITE" id="PS50893"/>
    </source>
</evidence>
<dbReference type="EMBL" id="CAHR02000061">
    <property type="protein sequence ID" value="CCG81883.1"/>
    <property type="molecule type" value="Genomic_DNA"/>
</dbReference>
<evidence type="ECO:0000256" key="12">
    <source>
        <dbReference type="PROSITE-ProRule" id="PRU00076"/>
    </source>
</evidence>
<dbReference type="PROSITE" id="PS50026">
    <property type="entry name" value="EGF_3"/>
    <property type="match status" value="1"/>
</dbReference>
<dbReference type="Pfam" id="PF01061">
    <property type="entry name" value="ABC2_membrane"/>
    <property type="match status" value="1"/>
</dbReference>
<feature type="transmembrane region" description="Helical" evidence="14">
    <location>
        <begin position="876"/>
        <end position="900"/>
    </location>
</feature>
<feature type="region of interest" description="Disordered" evidence="13">
    <location>
        <begin position="629"/>
        <end position="658"/>
    </location>
</feature>
<dbReference type="STRING" id="1097556.R4X8G1"/>
<keyword evidence="12" id="KW-0245">EGF-like domain</keyword>
<dbReference type="Proteomes" id="UP000013776">
    <property type="component" value="Unassembled WGS sequence"/>
</dbReference>
<keyword evidence="12" id="KW-1015">Disulfide bond</keyword>
<feature type="region of interest" description="Disordered" evidence="13">
    <location>
        <begin position="676"/>
        <end position="696"/>
    </location>
</feature>
<dbReference type="GO" id="GO:0140359">
    <property type="term" value="F:ABC-type transporter activity"/>
    <property type="evidence" value="ECO:0007669"/>
    <property type="project" value="InterPro"/>
</dbReference>
<feature type="transmembrane region" description="Helical" evidence="14">
    <location>
        <begin position="316"/>
        <end position="339"/>
    </location>
</feature>
<evidence type="ECO:0000256" key="9">
    <source>
        <dbReference type="ARBA" id="ARBA00022989"/>
    </source>
</evidence>
<keyword evidence="4 14" id="KW-0812">Transmembrane</keyword>
<comment type="similarity">
    <text evidence="2">Belongs to the ABC transporter superfamily. ABCG family. Eye pigment precursor importer (TC 3.A.1.204) subfamily.</text>
</comment>
<dbReference type="PANTHER" id="PTHR48041">
    <property type="entry name" value="ABC TRANSPORTER G FAMILY MEMBER 28"/>
    <property type="match status" value="1"/>
</dbReference>
<feature type="compositionally biased region" description="Low complexity" evidence="13">
    <location>
        <begin position="629"/>
        <end position="642"/>
    </location>
</feature>
<feature type="transmembrane region" description="Helical" evidence="14">
    <location>
        <begin position="841"/>
        <end position="864"/>
    </location>
</feature>
<keyword evidence="10 14" id="KW-0472">Membrane</keyword>
<dbReference type="AlphaFoldDB" id="R4X8G1"/>
<feature type="compositionally biased region" description="Basic and acidic residues" evidence="13">
    <location>
        <begin position="679"/>
        <end position="689"/>
    </location>
</feature>
<accession>R4X8G1</accession>
<protein>
    <recommendedName>
        <fullName evidence="20">ABC transporter domain-containing protein</fullName>
    </recommendedName>
</protein>
<evidence type="ECO:0000256" key="3">
    <source>
        <dbReference type="ARBA" id="ARBA00022448"/>
    </source>
</evidence>
<comment type="caution">
    <text evidence="12">Lacks conserved residue(s) required for the propagation of feature annotation.</text>
</comment>
<dbReference type="CDD" id="cd00055">
    <property type="entry name" value="EGF_Lam"/>
    <property type="match status" value="1"/>
</dbReference>
<evidence type="ECO:0000256" key="8">
    <source>
        <dbReference type="ARBA" id="ARBA00022840"/>
    </source>
</evidence>
<evidence type="ECO:0000256" key="6">
    <source>
        <dbReference type="ARBA" id="ARBA00022741"/>
    </source>
</evidence>
<keyword evidence="11" id="KW-0325">Glycoprotein</keyword>
<feature type="domain" description="EGF-like" evidence="16">
    <location>
        <begin position="85"/>
        <end position="123"/>
    </location>
</feature>
<keyword evidence="8" id="KW-0067">ATP-binding</keyword>
<evidence type="ECO:0000256" key="1">
    <source>
        <dbReference type="ARBA" id="ARBA00004477"/>
    </source>
</evidence>
<evidence type="ECO:0000256" key="2">
    <source>
        <dbReference type="ARBA" id="ARBA00005814"/>
    </source>
</evidence>
<evidence type="ECO:0000256" key="5">
    <source>
        <dbReference type="ARBA" id="ARBA00022729"/>
    </source>
</evidence>
<keyword evidence="3" id="KW-0813">Transport</keyword>
<dbReference type="PANTHER" id="PTHR48041:SF2">
    <property type="entry name" value="ATP-DEPENDENT PERMEASE-RELATED"/>
    <property type="match status" value="1"/>
</dbReference>